<dbReference type="EnsemblMetazoa" id="ASIC010118-RA">
    <property type="protein sequence ID" value="ASIC010118-PA"/>
    <property type="gene ID" value="ASIC010118"/>
</dbReference>
<dbReference type="AlphaFoldDB" id="A0A084VWS7"/>
<gene>
    <name evidence="2" type="ORF">ZHAS_00010118</name>
</gene>
<reference evidence="3" key="2">
    <citation type="submission" date="2020-05" db="UniProtKB">
        <authorList>
            <consortium name="EnsemblMetazoa"/>
        </authorList>
    </citation>
    <scope>IDENTIFICATION</scope>
</reference>
<reference evidence="2 4" key="1">
    <citation type="journal article" date="2014" name="BMC Genomics">
        <title>Genome sequence of Anopheles sinensis provides insight into genetics basis of mosquito competence for malaria parasites.</title>
        <authorList>
            <person name="Zhou D."/>
            <person name="Zhang D."/>
            <person name="Ding G."/>
            <person name="Shi L."/>
            <person name="Hou Q."/>
            <person name="Ye Y."/>
            <person name="Xu Y."/>
            <person name="Zhou H."/>
            <person name="Xiong C."/>
            <person name="Li S."/>
            <person name="Yu J."/>
            <person name="Hong S."/>
            <person name="Yu X."/>
            <person name="Zou P."/>
            <person name="Chen C."/>
            <person name="Chang X."/>
            <person name="Wang W."/>
            <person name="Lv Y."/>
            <person name="Sun Y."/>
            <person name="Ma L."/>
            <person name="Shen B."/>
            <person name="Zhu C."/>
        </authorList>
    </citation>
    <scope>NUCLEOTIDE SEQUENCE [LARGE SCALE GENOMIC DNA]</scope>
</reference>
<dbReference type="VEuPathDB" id="VectorBase:ASIC010118"/>
<evidence type="ECO:0000313" key="2">
    <source>
        <dbReference type="EMBL" id="KFB42421.1"/>
    </source>
</evidence>
<dbReference type="EMBL" id="ATLV01017750">
    <property type="status" value="NOT_ANNOTATED_CDS"/>
    <property type="molecule type" value="Genomic_DNA"/>
</dbReference>
<keyword evidence="1" id="KW-0472">Membrane</keyword>
<evidence type="ECO:0000313" key="4">
    <source>
        <dbReference type="Proteomes" id="UP000030765"/>
    </source>
</evidence>
<keyword evidence="1" id="KW-0812">Transmembrane</keyword>
<feature type="transmembrane region" description="Helical" evidence="1">
    <location>
        <begin position="59"/>
        <end position="77"/>
    </location>
</feature>
<dbReference type="EMBL" id="KE525185">
    <property type="protein sequence ID" value="KFB42421.1"/>
    <property type="molecule type" value="Genomic_DNA"/>
</dbReference>
<sequence length="111" mass="11951">MSVLRVDAVGGIVPGLARKYVTHAETDSLASNDDDDEALLAKCRTLTVRHRQRSFCTEAAVVCLIGLALSLILHTLAGRVLAENLFGNSCAVELRSPLGFDVYGNLATRCY</sequence>
<evidence type="ECO:0000256" key="1">
    <source>
        <dbReference type="SAM" id="Phobius"/>
    </source>
</evidence>
<name>A0A084VWS7_ANOSI</name>
<keyword evidence="4" id="KW-1185">Reference proteome</keyword>
<organism evidence="2">
    <name type="scientific">Anopheles sinensis</name>
    <name type="common">Mosquito</name>
    <dbReference type="NCBI Taxonomy" id="74873"/>
    <lineage>
        <taxon>Eukaryota</taxon>
        <taxon>Metazoa</taxon>
        <taxon>Ecdysozoa</taxon>
        <taxon>Arthropoda</taxon>
        <taxon>Hexapoda</taxon>
        <taxon>Insecta</taxon>
        <taxon>Pterygota</taxon>
        <taxon>Neoptera</taxon>
        <taxon>Endopterygota</taxon>
        <taxon>Diptera</taxon>
        <taxon>Nematocera</taxon>
        <taxon>Culicoidea</taxon>
        <taxon>Culicidae</taxon>
        <taxon>Anophelinae</taxon>
        <taxon>Anopheles</taxon>
    </lineage>
</organism>
<keyword evidence="1" id="KW-1133">Transmembrane helix</keyword>
<evidence type="ECO:0000313" key="3">
    <source>
        <dbReference type="EnsemblMetazoa" id="ASIC010118-PA"/>
    </source>
</evidence>
<protein>
    <submittedName>
        <fullName evidence="2 3">Ribosome biogenesis GTPase A</fullName>
    </submittedName>
</protein>
<dbReference type="Proteomes" id="UP000030765">
    <property type="component" value="Unassembled WGS sequence"/>
</dbReference>
<proteinExistence type="predicted"/>
<accession>A0A084VWS7</accession>